<feature type="transmembrane region" description="Helical" evidence="1">
    <location>
        <begin position="82"/>
        <end position="101"/>
    </location>
</feature>
<evidence type="ECO:0000313" key="2">
    <source>
        <dbReference type="EMBL" id="RAR75933.1"/>
    </source>
</evidence>
<keyword evidence="1" id="KW-0472">Membrane</keyword>
<evidence type="ECO:0000313" key="3">
    <source>
        <dbReference type="Proteomes" id="UP000248856"/>
    </source>
</evidence>
<protein>
    <submittedName>
        <fullName evidence="2">DoxX-like protein</fullName>
    </submittedName>
</protein>
<name>A0A328YS21_9BURK</name>
<dbReference type="AlphaFoldDB" id="A0A328YS21"/>
<dbReference type="OrthoDB" id="5292533at2"/>
<dbReference type="EMBL" id="QLTA01000059">
    <property type="protein sequence ID" value="RAR75933.1"/>
    <property type="molecule type" value="Genomic_DNA"/>
</dbReference>
<gene>
    <name evidence="2" type="ORF">AX018_10596</name>
</gene>
<sequence>MTRPARTGTDPGALRGLRASLVAVWLGTAAASLVEFHGQARDLLLAAGLRDAAWIQALIAAGIAADLAVGAWLWWRPGRPAYGAALALMAAMTLTATALQPTLWLDPLGSLLKNLPIAAILIALWRTHESP</sequence>
<feature type="transmembrane region" description="Helical" evidence="1">
    <location>
        <begin position="54"/>
        <end position="75"/>
    </location>
</feature>
<comment type="caution">
    <text evidence="2">The sequence shown here is derived from an EMBL/GenBank/DDBJ whole genome shotgun (WGS) entry which is preliminary data.</text>
</comment>
<dbReference type="RefSeq" id="WP_111881454.1">
    <property type="nucleotide sequence ID" value="NZ_CBCSGC010000124.1"/>
</dbReference>
<reference evidence="2 3" key="1">
    <citation type="submission" date="2018-06" db="EMBL/GenBank/DDBJ databases">
        <title>Genomic Encyclopedia of Archaeal and Bacterial Type Strains, Phase II (KMG-II): from individual species to whole genera.</title>
        <authorList>
            <person name="Goeker M."/>
        </authorList>
    </citation>
    <scope>NUCLEOTIDE SEQUENCE [LARGE SCALE GENOMIC DNA]</scope>
    <source>
        <strain evidence="2 3">CFPB 3232</strain>
    </source>
</reference>
<dbReference type="Pfam" id="PF13781">
    <property type="entry name" value="DoxX_3"/>
    <property type="match status" value="1"/>
</dbReference>
<accession>A0A328YS21</accession>
<feature type="transmembrane region" description="Helical" evidence="1">
    <location>
        <begin position="12"/>
        <end position="34"/>
    </location>
</feature>
<proteinExistence type="predicted"/>
<dbReference type="Proteomes" id="UP000248856">
    <property type="component" value="Unassembled WGS sequence"/>
</dbReference>
<keyword evidence="1" id="KW-1133">Transmembrane helix</keyword>
<dbReference type="InterPro" id="IPR025695">
    <property type="entry name" value="DoxX-like"/>
</dbReference>
<organism evidence="2 3">
    <name type="scientific">Paracidovorax anthurii</name>
    <dbReference type="NCBI Taxonomy" id="78229"/>
    <lineage>
        <taxon>Bacteria</taxon>
        <taxon>Pseudomonadati</taxon>
        <taxon>Pseudomonadota</taxon>
        <taxon>Betaproteobacteria</taxon>
        <taxon>Burkholderiales</taxon>
        <taxon>Comamonadaceae</taxon>
        <taxon>Paracidovorax</taxon>
    </lineage>
</organism>
<keyword evidence="3" id="KW-1185">Reference proteome</keyword>
<evidence type="ECO:0000256" key="1">
    <source>
        <dbReference type="SAM" id="Phobius"/>
    </source>
</evidence>
<keyword evidence="1" id="KW-0812">Transmembrane</keyword>